<reference evidence="3" key="1">
    <citation type="submission" date="2022-11" db="UniProtKB">
        <authorList>
            <consortium name="WormBaseParasite"/>
        </authorList>
    </citation>
    <scope>IDENTIFICATION</scope>
</reference>
<evidence type="ECO:0000313" key="3">
    <source>
        <dbReference type="WBParaSite" id="scf7180000419730.g4238"/>
    </source>
</evidence>
<name>A0A915NL19_9BILA</name>
<proteinExistence type="predicted"/>
<feature type="compositionally biased region" description="Acidic residues" evidence="1">
    <location>
        <begin position="99"/>
        <end position="108"/>
    </location>
</feature>
<organism evidence="2 3">
    <name type="scientific">Meloidogyne floridensis</name>
    <dbReference type="NCBI Taxonomy" id="298350"/>
    <lineage>
        <taxon>Eukaryota</taxon>
        <taxon>Metazoa</taxon>
        <taxon>Ecdysozoa</taxon>
        <taxon>Nematoda</taxon>
        <taxon>Chromadorea</taxon>
        <taxon>Rhabditida</taxon>
        <taxon>Tylenchina</taxon>
        <taxon>Tylenchomorpha</taxon>
        <taxon>Tylenchoidea</taxon>
        <taxon>Meloidogynidae</taxon>
        <taxon>Meloidogyninae</taxon>
        <taxon>Meloidogyne</taxon>
    </lineage>
</organism>
<accession>A0A915NL19</accession>
<dbReference type="Proteomes" id="UP000887560">
    <property type="component" value="Unplaced"/>
</dbReference>
<sequence length="128" mass="14983">MNEIEEMKREMRSIRRSLDNCYVENNSLRALVEAQHLKICELVGDVDLTQRGLGIAFLRVRDIERWGERELGFPHPLFPLEQRADELLARIRARRQENQENEEAEENDVPQNERAEEPAVEAASELEN</sequence>
<feature type="region of interest" description="Disordered" evidence="1">
    <location>
        <begin position="94"/>
        <end position="128"/>
    </location>
</feature>
<dbReference type="WBParaSite" id="scf7180000419730.g4238">
    <property type="protein sequence ID" value="scf7180000419730.g4238"/>
    <property type="gene ID" value="scf7180000419730.g4238"/>
</dbReference>
<dbReference type="AlphaFoldDB" id="A0A915NL19"/>
<evidence type="ECO:0000313" key="2">
    <source>
        <dbReference type="Proteomes" id="UP000887560"/>
    </source>
</evidence>
<evidence type="ECO:0000256" key="1">
    <source>
        <dbReference type="SAM" id="MobiDB-lite"/>
    </source>
</evidence>
<protein>
    <submittedName>
        <fullName evidence="3">Uncharacterized protein</fullName>
    </submittedName>
</protein>
<keyword evidence="2" id="KW-1185">Reference proteome</keyword>